<evidence type="ECO:0000313" key="2">
    <source>
        <dbReference type="EMBL" id="BAK38124.1"/>
    </source>
</evidence>
<evidence type="ECO:0000256" key="1">
    <source>
        <dbReference type="SAM" id="Phobius"/>
    </source>
</evidence>
<dbReference type="STRING" id="1032480.MLP_51100"/>
<reference evidence="2 3" key="1">
    <citation type="submission" date="2011-05" db="EMBL/GenBank/DDBJ databases">
        <title>Whole genome sequence of Microlunatus phosphovorus NM-1.</title>
        <authorList>
            <person name="Hosoyama A."/>
            <person name="Sasaki K."/>
            <person name="Harada T."/>
            <person name="Igarashi R."/>
            <person name="Kawakoshi A."/>
            <person name="Sasagawa M."/>
            <person name="Fukada J."/>
            <person name="Nakamura S."/>
            <person name="Katano Y."/>
            <person name="Hanada S."/>
            <person name="Kamagata Y."/>
            <person name="Nakamura N."/>
            <person name="Yamazaki S."/>
            <person name="Fujita N."/>
        </authorList>
    </citation>
    <scope>NUCLEOTIDE SEQUENCE [LARGE SCALE GENOMIC DNA]</scope>
    <source>
        <strain evidence="3">ATCC 700054 / DSM 10555 / JCM 9379 / NBRC 101784 / NCIMB 13414 / VKM Ac-1990 / NM-1</strain>
    </source>
</reference>
<proteinExistence type="predicted"/>
<feature type="transmembrane region" description="Helical" evidence="1">
    <location>
        <begin position="22"/>
        <end position="42"/>
    </location>
</feature>
<keyword evidence="1" id="KW-1133">Transmembrane helix</keyword>
<dbReference type="RefSeq" id="WP_013865938.1">
    <property type="nucleotide sequence ID" value="NC_015635.1"/>
</dbReference>
<dbReference type="AlphaFoldDB" id="F5XHB6"/>
<evidence type="ECO:0000313" key="3">
    <source>
        <dbReference type="Proteomes" id="UP000007947"/>
    </source>
</evidence>
<protein>
    <submittedName>
        <fullName evidence="2">Uncharacterized protein</fullName>
    </submittedName>
</protein>
<keyword evidence="3" id="KW-1185">Reference proteome</keyword>
<organism evidence="2 3">
    <name type="scientific">Microlunatus phosphovorus (strain ATCC 700054 / DSM 10555 / JCM 9379 / NBRC 101784 / NCIMB 13414 / VKM Ac-1990 / NM-1)</name>
    <dbReference type="NCBI Taxonomy" id="1032480"/>
    <lineage>
        <taxon>Bacteria</taxon>
        <taxon>Bacillati</taxon>
        <taxon>Actinomycetota</taxon>
        <taxon>Actinomycetes</taxon>
        <taxon>Propionibacteriales</taxon>
        <taxon>Propionibacteriaceae</taxon>
        <taxon>Microlunatus</taxon>
    </lineage>
</organism>
<dbReference type="Proteomes" id="UP000007947">
    <property type="component" value="Chromosome"/>
</dbReference>
<keyword evidence="1" id="KW-0472">Membrane</keyword>
<dbReference type="KEGG" id="mph:MLP_51100"/>
<accession>F5XHB6</accession>
<name>F5XHB6_MICPN</name>
<feature type="transmembrane region" description="Helical" evidence="1">
    <location>
        <begin position="48"/>
        <end position="75"/>
    </location>
</feature>
<dbReference type="EMBL" id="AP012204">
    <property type="protein sequence ID" value="BAK38124.1"/>
    <property type="molecule type" value="Genomic_DNA"/>
</dbReference>
<dbReference type="HOGENOM" id="CLU_1675862_0_0_11"/>
<gene>
    <name evidence="2" type="ordered locus">MLP_51100</name>
</gene>
<sequence>MSNPALRPEDSQRFALRATPPIRAYLIAAVGSVIGAVLVVGWQSGWHLVLGVVGIAVLLLALLLALAATVLTWMFQTTLLVQRDTLTVTSGRRRTVFNWRDIAEINVKGARLVVSPVDGSKPMVAYVNPRQIGQPGFQALGSLLAARLDASRGYRID</sequence>
<keyword evidence="1" id="KW-0812">Transmembrane</keyword>